<organism evidence="2 3">
    <name type="scientific">Nonlabens xylanidelens</name>
    <dbReference type="NCBI Taxonomy" id="191564"/>
    <lineage>
        <taxon>Bacteria</taxon>
        <taxon>Pseudomonadati</taxon>
        <taxon>Bacteroidota</taxon>
        <taxon>Flavobacteriia</taxon>
        <taxon>Flavobacteriales</taxon>
        <taxon>Flavobacteriaceae</taxon>
        <taxon>Nonlabens</taxon>
    </lineage>
</organism>
<accession>A0A2S6IHN3</accession>
<keyword evidence="1" id="KW-0732">Signal</keyword>
<feature type="signal peptide" evidence="1">
    <location>
        <begin position="1"/>
        <end position="19"/>
    </location>
</feature>
<evidence type="ECO:0008006" key="4">
    <source>
        <dbReference type="Google" id="ProtNLM"/>
    </source>
</evidence>
<protein>
    <recommendedName>
        <fullName evidence="4">TonB-dependent receptor-like protein</fullName>
    </recommendedName>
</protein>
<dbReference type="OrthoDB" id="679547at2"/>
<evidence type="ECO:0000313" key="2">
    <source>
        <dbReference type="EMBL" id="PPK93723.1"/>
    </source>
</evidence>
<comment type="caution">
    <text evidence="2">The sequence shown here is derived from an EMBL/GenBank/DDBJ whole genome shotgun (WGS) entry which is preliminary data.</text>
</comment>
<name>A0A2S6IHN3_9FLAO</name>
<dbReference type="RefSeq" id="WP_146080431.1">
    <property type="nucleotide sequence ID" value="NZ_MQVW01000024.1"/>
</dbReference>
<evidence type="ECO:0000313" key="3">
    <source>
        <dbReference type="Proteomes" id="UP000239002"/>
    </source>
</evidence>
<sequence length="774" mass="87878">MKFKFLIGLAILSFASLQAQITNDSILKDFDNFIKIPESNVFLHLNKSFLMQGEDLGFKAYVLDHKKQLPSQNVKNLYCQIVNSRGKVIKEKMMLVDNGRANGTFAIDSILSPGNYSVRSFTNWMKNFENPYYFEAPIVVINPATNVSTKSSQDVIKVHLLPEGGHLVKDVLTTVGLKIDKTESVENDIAYFIVNGEVADRIQLDQNGIGRFTMNPSLNTSYGISLNKADEVLSTEFPKIEDYGVVMDVNQVTDKVYVGLKTNSQTLHHLDLNDLSLLVNSNGAVNIYEVSIKGTDELVALDKKDLSPGVNQITLLSKDKQVISKRLVFNDMGFYLHEVKEFSMIKNLDSINTFLKFEKIKNANLSVTVHSTKSASLDRNQSIAAAFKLNPYLYGEVNNPLYYLNLSNKKKRFEMDNLMLSYGWEMYDWNFIFKKQKVFNYNFESGISVQANVNKSRTNNFLIYPGRNSGTTFVNLKEGASMFSFQNYFPTTKEKFKISEIDKKDKPNKTNLYLQFNPNIIPHFNSSREVKHLNISNEISDVELKPFSSSSEKLDTIVLKADIEEKRQSGIRNRSRGSVNFFSDNDRKNNVGILQYLRRYGLQASDINGQYSIVSLRLAKANGNVQPMSLVLDDVVYTDLNILQGFNMSSVDYIEIDQSGFTGKAGSGKYGIITIKTDPLLDPFSKKFKNISSYEVPLTFSSPEKFFTPSYYSYTYDFFDKLGVIDWQGDLEVIDGKTSFTMPYFGKDQLILHIQGWTESGELIDDYKIVEVNK</sequence>
<dbReference type="Gene3D" id="2.60.40.1930">
    <property type="match status" value="1"/>
</dbReference>
<evidence type="ECO:0000256" key="1">
    <source>
        <dbReference type="SAM" id="SignalP"/>
    </source>
</evidence>
<dbReference type="AlphaFoldDB" id="A0A2S6IHN3"/>
<dbReference type="EMBL" id="PTJE01000006">
    <property type="protein sequence ID" value="PPK93723.1"/>
    <property type="molecule type" value="Genomic_DNA"/>
</dbReference>
<dbReference type="Proteomes" id="UP000239002">
    <property type="component" value="Unassembled WGS sequence"/>
</dbReference>
<feature type="chain" id="PRO_5015460926" description="TonB-dependent receptor-like protein" evidence="1">
    <location>
        <begin position="20"/>
        <end position="774"/>
    </location>
</feature>
<keyword evidence="3" id="KW-1185">Reference proteome</keyword>
<reference evidence="2 3" key="1">
    <citation type="submission" date="2018-02" db="EMBL/GenBank/DDBJ databases">
        <title>Genomic Encyclopedia of Archaeal and Bacterial Type Strains, Phase II (KMG-II): from individual species to whole genera.</title>
        <authorList>
            <person name="Goeker M."/>
        </authorList>
    </citation>
    <scope>NUCLEOTIDE SEQUENCE [LARGE SCALE GENOMIC DNA]</scope>
    <source>
        <strain evidence="2 3">DSM 16809</strain>
    </source>
</reference>
<gene>
    <name evidence="2" type="ORF">LY01_02507</name>
</gene>
<proteinExistence type="predicted"/>